<dbReference type="PANTHER" id="PTHR23088">
    <property type="entry name" value="NITRILASE-RELATED"/>
    <property type="match status" value="1"/>
</dbReference>
<evidence type="ECO:0000259" key="1">
    <source>
        <dbReference type="PROSITE" id="PS50263"/>
    </source>
</evidence>
<dbReference type="PANTHER" id="PTHR23088:SF27">
    <property type="entry name" value="DEAMINATED GLUTATHIONE AMIDASE"/>
    <property type="match status" value="1"/>
</dbReference>
<dbReference type="Gene3D" id="3.60.110.10">
    <property type="entry name" value="Carbon-nitrogen hydrolase"/>
    <property type="match status" value="1"/>
</dbReference>
<dbReference type="InterPro" id="IPR036526">
    <property type="entry name" value="C-N_Hydrolase_sf"/>
</dbReference>
<dbReference type="InterPro" id="IPR001110">
    <property type="entry name" value="UPF0012_CS"/>
</dbReference>
<protein>
    <submittedName>
        <fullName evidence="2">Unannotated protein</fullName>
    </submittedName>
</protein>
<reference evidence="2" key="1">
    <citation type="submission" date="2020-05" db="EMBL/GenBank/DDBJ databases">
        <authorList>
            <person name="Chiriac C."/>
            <person name="Salcher M."/>
            <person name="Ghai R."/>
            <person name="Kavagutti S V."/>
        </authorList>
    </citation>
    <scope>NUCLEOTIDE SEQUENCE</scope>
</reference>
<dbReference type="AlphaFoldDB" id="A0A6J7GJL3"/>
<dbReference type="EMBL" id="CAFBMR010000015">
    <property type="protein sequence ID" value="CAB4908521.1"/>
    <property type="molecule type" value="Genomic_DNA"/>
</dbReference>
<name>A0A6J7GJL3_9ZZZZ</name>
<sequence length="259" mass="28138">MTVRVSLMQVDCSDSEHPDDRVARVIDDTAEACANADMVVLPELWHAGAFAIDVARQHQQPMDGPLVSGMRTVAADTNTWVYVGSFAETLAGNTYNTAVLVGPDGDIRAAYRKVHLFGFSGGETTLMTAGEDLVVVDTPLGPTGLATCYDLRFPEMFRQLVDRGAHSFLVPSGWPTRRIEHWRILARARAIENQAWMLACNQVGSHAGVVLGGHSMIVDPWGAVVAEGDDSECVVSAGIDPDYVTETRRIFPVLADRKL</sequence>
<organism evidence="2">
    <name type="scientific">freshwater metagenome</name>
    <dbReference type="NCBI Taxonomy" id="449393"/>
    <lineage>
        <taxon>unclassified sequences</taxon>
        <taxon>metagenomes</taxon>
        <taxon>ecological metagenomes</taxon>
    </lineage>
</organism>
<dbReference type="Pfam" id="PF00795">
    <property type="entry name" value="CN_hydrolase"/>
    <property type="match status" value="1"/>
</dbReference>
<evidence type="ECO:0000313" key="2">
    <source>
        <dbReference type="EMBL" id="CAB4908521.1"/>
    </source>
</evidence>
<gene>
    <name evidence="2" type="ORF">UFOPK3610_00618</name>
</gene>
<dbReference type="SUPFAM" id="SSF56317">
    <property type="entry name" value="Carbon-nitrogen hydrolase"/>
    <property type="match status" value="1"/>
</dbReference>
<proteinExistence type="predicted"/>
<dbReference type="PROSITE" id="PS50263">
    <property type="entry name" value="CN_HYDROLASE"/>
    <property type="match status" value="1"/>
</dbReference>
<dbReference type="PROSITE" id="PS01227">
    <property type="entry name" value="UPF0012"/>
    <property type="match status" value="1"/>
</dbReference>
<feature type="domain" description="CN hydrolase" evidence="1">
    <location>
        <begin position="3"/>
        <end position="241"/>
    </location>
</feature>
<dbReference type="CDD" id="cd07583">
    <property type="entry name" value="nitrilase_5"/>
    <property type="match status" value="1"/>
</dbReference>
<accession>A0A6J7GJL3</accession>
<dbReference type="InterPro" id="IPR003010">
    <property type="entry name" value="C-N_Hydrolase"/>
</dbReference>